<reference evidence="1" key="1">
    <citation type="submission" date="2022-10" db="EMBL/GenBank/DDBJ databases">
        <title>The complete genomes of actinobacterial strains from the NBC collection.</title>
        <authorList>
            <person name="Joergensen T.S."/>
            <person name="Alvarez Arevalo M."/>
            <person name="Sterndorff E.B."/>
            <person name="Faurdal D."/>
            <person name="Vuksanovic O."/>
            <person name="Mourched A.-S."/>
            <person name="Charusanti P."/>
            <person name="Shaw S."/>
            <person name="Blin K."/>
            <person name="Weber T."/>
        </authorList>
    </citation>
    <scope>NUCLEOTIDE SEQUENCE</scope>
    <source>
        <strain evidence="1">NBC_00119</strain>
    </source>
</reference>
<protein>
    <submittedName>
        <fullName evidence="1">Uncharacterized protein</fullName>
    </submittedName>
</protein>
<dbReference type="EMBL" id="CP108195">
    <property type="protein sequence ID" value="WTS18320.1"/>
    <property type="molecule type" value="Genomic_DNA"/>
</dbReference>
<gene>
    <name evidence="1" type="ORF">OHU69_49615</name>
</gene>
<evidence type="ECO:0000313" key="1">
    <source>
        <dbReference type="EMBL" id="WTS18320.1"/>
    </source>
</evidence>
<dbReference type="AlphaFoldDB" id="A0AAU1UM46"/>
<organism evidence="1">
    <name type="scientific">Streptomyces sp. NBC_00119</name>
    <dbReference type="NCBI Taxonomy" id="2975659"/>
    <lineage>
        <taxon>Bacteria</taxon>
        <taxon>Bacillati</taxon>
        <taxon>Actinomycetota</taxon>
        <taxon>Actinomycetes</taxon>
        <taxon>Kitasatosporales</taxon>
        <taxon>Streptomycetaceae</taxon>
        <taxon>Streptomyces</taxon>
    </lineage>
</organism>
<proteinExistence type="predicted"/>
<sequence>MDDQTQYRLTLLSGGRMVMEGTWFDAAVADRKFRSWIGDYSGLKDTRIVLEEQAGPAGQWLVVKTWPQETGAQ</sequence>
<accession>A0AAU1UM46</accession>
<name>A0AAU1UM46_9ACTN</name>